<dbReference type="Proteomes" id="UP001054837">
    <property type="component" value="Unassembled WGS sequence"/>
</dbReference>
<feature type="region of interest" description="Disordered" evidence="1">
    <location>
        <begin position="55"/>
        <end position="88"/>
    </location>
</feature>
<proteinExistence type="predicted"/>
<evidence type="ECO:0000313" key="2">
    <source>
        <dbReference type="EMBL" id="GIX85032.1"/>
    </source>
</evidence>
<gene>
    <name evidence="2" type="ORF">CDAR_93671</name>
</gene>
<name>A0AAV4NPA8_9ARAC</name>
<dbReference type="EMBL" id="BPLQ01001757">
    <property type="protein sequence ID" value="GIX85032.1"/>
    <property type="molecule type" value="Genomic_DNA"/>
</dbReference>
<evidence type="ECO:0000256" key="1">
    <source>
        <dbReference type="SAM" id="MobiDB-lite"/>
    </source>
</evidence>
<reference evidence="2 3" key="1">
    <citation type="submission" date="2021-06" db="EMBL/GenBank/DDBJ databases">
        <title>Caerostris darwini draft genome.</title>
        <authorList>
            <person name="Kono N."/>
            <person name="Arakawa K."/>
        </authorList>
    </citation>
    <scope>NUCLEOTIDE SEQUENCE [LARGE SCALE GENOMIC DNA]</scope>
</reference>
<comment type="caution">
    <text evidence="2">The sequence shown here is derived from an EMBL/GenBank/DDBJ whole genome shotgun (WGS) entry which is preliminary data.</text>
</comment>
<protein>
    <submittedName>
        <fullName evidence="2">Uncharacterized protein</fullName>
    </submittedName>
</protein>
<organism evidence="2 3">
    <name type="scientific">Caerostris darwini</name>
    <dbReference type="NCBI Taxonomy" id="1538125"/>
    <lineage>
        <taxon>Eukaryota</taxon>
        <taxon>Metazoa</taxon>
        <taxon>Ecdysozoa</taxon>
        <taxon>Arthropoda</taxon>
        <taxon>Chelicerata</taxon>
        <taxon>Arachnida</taxon>
        <taxon>Araneae</taxon>
        <taxon>Araneomorphae</taxon>
        <taxon>Entelegynae</taxon>
        <taxon>Araneoidea</taxon>
        <taxon>Araneidae</taxon>
        <taxon>Caerostris</taxon>
    </lineage>
</organism>
<evidence type="ECO:0000313" key="3">
    <source>
        <dbReference type="Proteomes" id="UP001054837"/>
    </source>
</evidence>
<sequence>MLHTLYLTRAQNDDLHFSARIPSPLLSLAVITLHLKTRFPQESALVTLFTASGSETPLAQEEEGAPRGPPAPPLQMQISRRTRPRRGMSCSEKLPFISMVEKIYH</sequence>
<keyword evidence="3" id="KW-1185">Reference proteome</keyword>
<accession>A0AAV4NPA8</accession>
<dbReference type="AlphaFoldDB" id="A0AAV4NPA8"/>